<dbReference type="EMBL" id="PJNW01000002">
    <property type="protein sequence ID" value="PKR90274.1"/>
    <property type="molecule type" value="Genomic_DNA"/>
</dbReference>
<dbReference type="Gene3D" id="3.30.70.270">
    <property type="match status" value="1"/>
</dbReference>
<dbReference type="RefSeq" id="WP_101287369.1">
    <property type="nucleotide sequence ID" value="NZ_FOUQ01000001.1"/>
</dbReference>
<dbReference type="PANTHER" id="PTHR33121:SF70">
    <property type="entry name" value="SIGNALING PROTEIN YKOW"/>
    <property type="match status" value="1"/>
</dbReference>
<comment type="caution">
    <text evidence="3">The sequence shown here is derived from an EMBL/GenBank/DDBJ whole genome shotgun (WGS) entry which is preliminary data.</text>
</comment>
<dbReference type="SUPFAM" id="SSF141868">
    <property type="entry name" value="EAL domain-like"/>
    <property type="match status" value="1"/>
</dbReference>
<feature type="domain" description="GGDEF" evidence="2">
    <location>
        <begin position="250"/>
        <end position="384"/>
    </location>
</feature>
<dbReference type="CDD" id="cd01949">
    <property type="entry name" value="GGDEF"/>
    <property type="match status" value="1"/>
</dbReference>
<evidence type="ECO:0000259" key="2">
    <source>
        <dbReference type="PROSITE" id="PS50887"/>
    </source>
</evidence>
<reference evidence="3 4" key="1">
    <citation type="submission" date="2017-12" db="EMBL/GenBank/DDBJ databases">
        <title>Anaerobic carbon monoxide metabolism by Pleomorphomonas carboxyditropha sp. nov., a new mesophilic hydrogenogenic carboxidotroph.</title>
        <authorList>
            <person name="Esquivel-Elizondo S."/>
            <person name="Krajmalnik-Brown R."/>
        </authorList>
    </citation>
    <scope>NUCLEOTIDE SEQUENCE [LARGE SCALE GENOMIC DNA]</scope>
    <source>
        <strain evidence="3 4">R5-392</strain>
    </source>
</reference>
<organism evidence="3 4">
    <name type="scientific">Pleomorphomonas diazotrophica</name>
    <dbReference type="NCBI Taxonomy" id="1166257"/>
    <lineage>
        <taxon>Bacteria</taxon>
        <taxon>Pseudomonadati</taxon>
        <taxon>Pseudomonadota</taxon>
        <taxon>Alphaproteobacteria</taxon>
        <taxon>Hyphomicrobiales</taxon>
        <taxon>Pleomorphomonadaceae</taxon>
        <taxon>Pleomorphomonas</taxon>
    </lineage>
</organism>
<dbReference type="GO" id="GO:0071111">
    <property type="term" value="F:cyclic-guanylate-specific phosphodiesterase activity"/>
    <property type="evidence" value="ECO:0007669"/>
    <property type="project" value="InterPro"/>
</dbReference>
<dbReference type="Gene3D" id="3.20.20.450">
    <property type="entry name" value="EAL domain"/>
    <property type="match status" value="1"/>
</dbReference>
<dbReference type="PROSITE" id="PS50887">
    <property type="entry name" value="GGDEF"/>
    <property type="match status" value="1"/>
</dbReference>
<name>A0A1I4R1B1_9HYPH</name>
<feature type="domain" description="EAL" evidence="1">
    <location>
        <begin position="393"/>
        <end position="648"/>
    </location>
</feature>
<evidence type="ECO:0000259" key="1">
    <source>
        <dbReference type="PROSITE" id="PS50883"/>
    </source>
</evidence>
<dbReference type="Pfam" id="PF00990">
    <property type="entry name" value="GGDEF"/>
    <property type="match status" value="1"/>
</dbReference>
<dbReference type="OrthoDB" id="9814202at2"/>
<evidence type="ECO:0008006" key="5">
    <source>
        <dbReference type="Google" id="ProtNLM"/>
    </source>
</evidence>
<gene>
    <name evidence="3" type="ORF">CXZ10_02485</name>
</gene>
<dbReference type="InterPro" id="IPR000160">
    <property type="entry name" value="GGDEF_dom"/>
</dbReference>
<evidence type="ECO:0000313" key="4">
    <source>
        <dbReference type="Proteomes" id="UP000233491"/>
    </source>
</evidence>
<dbReference type="InterPro" id="IPR043128">
    <property type="entry name" value="Rev_trsase/Diguanyl_cyclase"/>
</dbReference>
<proteinExistence type="predicted"/>
<evidence type="ECO:0000313" key="3">
    <source>
        <dbReference type="EMBL" id="PKR90274.1"/>
    </source>
</evidence>
<dbReference type="SMART" id="SM00052">
    <property type="entry name" value="EAL"/>
    <property type="match status" value="1"/>
</dbReference>
<dbReference type="Pfam" id="PF00563">
    <property type="entry name" value="EAL"/>
    <property type="match status" value="1"/>
</dbReference>
<dbReference type="PROSITE" id="PS50883">
    <property type="entry name" value="EAL"/>
    <property type="match status" value="1"/>
</dbReference>
<dbReference type="InterPro" id="IPR050706">
    <property type="entry name" value="Cyclic-di-GMP_PDE-like"/>
</dbReference>
<dbReference type="SMART" id="SM00267">
    <property type="entry name" value="GGDEF"/>
    <property type="match status" value="1"/>
</dbReference>
<dbReference type="NCBIfam" id="TIGR00254">
    <property type="entry name" value="GGDEF"/>
    <property type="match status" value="1"/>
</dbReference>
<dbReference type="InterPro" id="IPR029787">
    <property type="entry name" value="Nucleotide_cyclase"/>
</dbReference>
<keyword evidence="4" id="KW-1185">Reference proteome</keyword>
<dbReference type="SUPFAM" id="SSF55073">
    <property type="entry name" value="Nucleotide cyclase"/>
    <property type="match status" value="1"/>
</dbReference>
<protein>
    <recommendedName>
        <fullName evidence="5">GGDEF-domain containing protein</fullName>
    </recommendedName>
</protein>
<sequence length="682" mass="75698">MNLLAFLRFRRADLLRQAANLLPIIFTAILLVFAENSALEAYRTFQRIEASNASEAIRAGRDIGDQAKLVEMSRRKLGNRLILGFTTDDAADIRSALGRLLSTIEAARPSFIMPGDAALISQIDSIAELASGLSVAFANVGPDDTAILNALDGDLRRLSEKFRLLQENMTEQGSRYIALQGETLTASYSAMLKLSIALVGAIVSMLALLVLNRRATWQANYRADHDVTTGVLNRRAFERWIEGIHFDPQATKAVMVFDLDNFKEINDELGHMAGDHVLKVFVRNLVASFGQDALVVRWGGDEFVVVVSTDGFVEAGAVTLLRASFQRLQSIVRFGDTDIDIRCSGGAAVWPSDSRDFHEVLQLADLALYKAKSRGKSRLQFYDTDILNERHKVLALRERLRAALRDGELSLHWQPQVDVERGYVPSAEALIRWVDRETGRLVPPSEFIPAAEASDLIIEIDNFVIEEAVSTAARWATIWQYPPIVAVNVSAVHFQRREFVGQVRDILRRHNVSPDRLELEITEGVILGNNIEVTRNLKGLEALGVHIALDDFGTGYSNIAYLSQLKPDRLKIDQTFIATLAGNCQMESLVSAIIGIGKAIDCEVVAEGVETADQLDLVQRLGCCLVQGYYFAKPMPNEEFQAWRDANYPDAVASVKHLRRLGDRLASIIGDETGRRRSHEAT</sequence>
<dbReference type="PANTHER" id="PTHR33121">
    <property type="entry name" value="CYCLIC DI-GMP PHOSPHODIESTERASE PDEF"/>
    <property type="match status" value="1"/>
</dbReference>
<accession>A0A1I4R1B1</accession>
<dbReference type="InterPro" id="IPR035919">
    <property type="entry name" value="EAL_sf"/>
</dbReference>
<dbReference type="InterPro" id="IPR001633">
    <property type="entry name" value="EAL_dom"/>
</dbReference>
<dbReference type="CDD" id="cd01948">
    <property type="entry name" value="EAL"/>
    <property type="match status" value="1"/>
</dbReference>
<dbReference type="Proteomes" id="UP000233491">
    <property type="component" value="Unassembled WGS sequence"/>
</dbReference>
<dbReference type="AlphaFoldDB" id="A0A1I4R1B1"/>